<dbReference type="RefSeq" id="XP_027106748.1">
    <property type="nucleotide sequence ID" value="XM_027250947.1"/>
</dbReference>
<dbReference type="InterPro" id="IPR013128">
    <property type="entry name" value="Peptidase_C1A"/>
</dbReference>
<evidence type="ECO:0000313" key="5">
    <source>
        <dbReference type="RefSeq" id="XP_027106750.1"/>
    </source>
</evidence>
<dbReference type="InterPro" id="IPR000668">
    <property type="entry name" value="Peptidase_C1A_C"/>
</dbReference>
<dbReference type="SMART" id="SM00645">
    <property type="entry name" value="Pept_C1"/>
    <property type="match status" value="1"/>
</dbReference>
<reference evidence="4 5" key="2">
    <citation type="submission" date="2025-04" db="UniProtKB">
        <authorList>
            <consortium name="RefSeq"/>
        </authorList>
    </citation>
    <scope>IDENTIFICATION</scope>
    <source>
        <tissue evidence="4 5">Leaves</tissue>
    </source>
</reference>
<dbReference type="OrthoDB" id="1276605at2759"/>
<dbReference type="Gene3D" id="3.90.70.10">
    <property type="entry name" value="Cysteine proteinases"/>
    <property type="match status" value="1"/>
</dbReference>
<dbReference type="AlphaFoldDB" id="A0A6P6VUK8"/>
<dbReference type="Pfam" id="PF00112">
    <property type="entry name" value="Peptidase_C1"/>
    <property type="match status" value="1"/>
</dbReference>
<proteinExistence type="inferred from homology"/>
<evidence type="ECO:0000313" key="7">
    <source>
        <dbReference type="RefSeq" id="XP_071931517.1"/>
    </source>
</evidence>
<dbReference type="RefSeq" id="XP_071931518.1">
    <property type="nucleotide sequence ID" value="XM_072075417.1"/>
</dbReference>
<dbReference type="RefSeq" id="XP_071931516.1">
    <property type="nucleotide sequence ID" value="XM_072075415.1"/>
</dbReference>
<dbReference type="RefSeq" id="XP_071931517.1">
    <property type="nucleotide sequence ID" value="XM_072075416.1"/>
</dbReference>
<dbReference type="Proteomes" id="UP001652660">
    <property type="component" value="Chromosome 2c"/>
</dbReference>
<dbReference type="RefSeq" id="XP_027106750.1">
    <property type="nucleotide sequence ID" value="XM_027250949.1"/>
</dbReference>
<evidence type="ECO:0000313" key="4">
    <source>
        <dbReference type="RefSeq" id="XP_027106748.1"/>
    </source>
</evidence>
<evidence type="ECO:0000313" key="3">
    <source>
        <dbReference type="Proteomes" id="UP001652660"/>
    </source>
</evidence>
<dbReference type="PANTHER" id="PTHR12411">
    <property type="entry name" value="CYSTEINE PROTEASE FAMILY C1-RELATED"/>
    <property type="match status" value="1"/>
</dbReference>
<sequence>MCTQLHQNSDSDDNGKSCWFLLMAKPNPFMSKRKLSDADDDPFAGAKKRKISIFSSSFFKNVTHTCYDDSPHTITPVQDQDLASSCAALNATAVVSEKHCLDGKSEFPIPLSSQEIVDHVHEKMNLAREEIDGFGMSGASMKATFEYMKRYGVYTDKVYPYMGKRSPIPVIPDTALEATEKLYVRRFSLMDFSRSLLHIIREQPVVGLVDGYPSFVKYKHRDGIYKGPTVYELQMFRDKKVKPHCVQVVGIGVEEGELFFLVKNTHGETWGCSGYGKISMKLIRHFTFPNETEFAGV</sequence>
<organism evidence="3 4">
    <name type="scientific">Coffea arabica</name>
    <name type="common">Arabian coffee</name>
    <dbReference type="NCBI Taxonomy" id="13443"/>
    <lineage>
        <taxon>Eukaryota</taxon>
        <taxon>Viridiplantae</taxon>
        <taxon>Streptophyta</taxon>
        <taxon>Embryophyta</taxon>
        <taxon>Tracheophyta</taxon>
        <taxon>Spermatophyta</taxon>
        <taxon>Magnoliopsida</taxon>
        <taxon>eudicotyledons</taxon>
        <taxon>Gunneridae</taxon>
        <taxon>Pentapetalae</taxon>
        <taxon>asterids</taxon>
        <taxon>lamiids</taxon>
        <taxon>Gentianales</taxon>
        <taxon>Rubiaceae</taxon>
        <taxon>Ixoroideae</taxon>
        <taxon>Gardenieae complex</taxon>
        <taxon>Bertiereae - Coffeeae clade</taxon>
        <taxon>Coffeeae</taxon>
        <taxon>Coffea</taxon>
    </lineage>
</organism>
<evidence type="ECO:0000313" key="8">
    <source>
        <dbReference type="RefSeq" id="XP_071931518.1"/>
    </source>
</evidence>
<name>A0A6P6VUK8_COFAR</name>
<feature type="domain" description="Peptidase C1A papain C-terminal" evidence="2">
    <location>
        <begin position="63"/>
        <end position="290"/>
    </location>
</feature>
<evidence type="ECO:0000256" key="1">
    <source>
        <dbReference type="ARBA" id="ARBA00008455"/>
    </source>
</evidence>
<dbReference type="InterPro" id="IPR038765">
    <property type="entry name" value="Papain-like_cys_pep_sf"/>
</dbReference>
<comment type="similarity">
    <text evidence="1">Belongs to the peptidase C1 family.</text>
</comment>
<accession>A0A6P6VUK8</accession>
<dbReference type="GO" id="GO:0006508">
    <property type="term" value="P:proteolysis"/>
    <property type="evidence" value="ECO:0007669"/>
    <property type="project" value="InterPro"/>
</dbReference>
<protein>
    <submittedName>
        <fullName evidence="4 5">Cathepsin L-like proteinase isoform X1</fullName>
    </submittedName>
    <submittedName>
        <fullName evidence="6 7">Uncharacterized protein isoform X1</fullName>
    </submittedName>
</protein>
<dbReference type="SUPFAM" id="SSF54001">
    <property type="entry name" value="Cysteine proteinases"/>
    <property type="match status" value="1"/>
</dbReference>
<evidence type="ECO:0000259" key="2">
    <source>
        <dbReference type="SMART" id="SM00645"/>
    </source>
</evidence>
<dbReference type="GeneID" id="113727001"/>
<evidence type="ECO:0000313" key="6">
    <source>
        <dbReference type="RefSeq" id="XP_071931516.1"/>
    </source>
</evidence>
<gene>
    <name evidence="4 5 6 7 8" type="primary">LOC113727001</name>
</gene>
<reference evidence="3" key="1">
    <citation type="journal article" date="2025" name="Foods">
        <title>Unveiling the Microbial Signatures of Arabica Coffee Cherries: Insights into Ripeness Specific Diversity, Functional Traits, and Implications for Quality and Safety.</title>
        <authorList>
            <consortium name="RefSeq"/>
            <person name="Tenea G.N."/>
            <person name="Cifuentes V."/>
            <person name="Reyes P."/>
            <person name="Cevallos-Vallejos M."/>
        </authorList>
    </citation>
    <scope>NUCLEOTIDE SEQUENCE [LARGE SCALE GENOMIC DNA]</scope>
</reference>
<keyword evidence="3" id="KW-1185">Reference proteome</keyword>
<dbReference type="GO" id="GO:0008234">
    <property type="term" value="F:cysteine-type peptidase activity"/>
    <property type="evidence" value="ECO:0007669"/>
    <property type="project" value="InterPro"/>
</dbReference>